<dbReference type="NCBIfam" id="TIGR01100">
    <property type="entry name" value="V_ATP_synt_C"/>
    <property type="match status" value="1"/>
</dbReference>
<evidence type="ECO:0000256" key="11">
    <source>
        <dbReference type="RuleBase" id="RU363060"/>
    </source>
</evidence>
<keyword evidence="6 11" id="KW-1133">Transmembrane helix</keyword>
<evidence type="ECO:0000259" key="12">
    <source>
        <dbReference type="Pfam" id="PF00137"/>
    </source>
</evidence>
<evidence type="ECO:0000256" key="2">
    <source>
        <dbReference type="ARBA" id="ARBA00007296"/>
    </source>
</evidence>
<feature type="domain" description="V-ATPase proteolipid subunit C-like" evidence="12">
    <location>
        <begin position="18"/>
        <end position="75"/>
    </location>
</feature>
<dbReference type="GO" id="GO:0005774">
    <property type="term" value="C:vacuolar membrane"/>
    <property type="evidence" value="ECO:0007669"/>
    <property type="project" value="UniProtKB-SubCell"/>
</dbReference>
<evidence type="ECO:0000256" key="9">
    <source>
        <dbReference type="ARBA" id="ARBA00045519"/>
    </source>
</evidence>
<dbReference type="GO" id="GO:0046961">
    <property type="term" value="F:proton-transporting ATPase activity, rotational mechanism"/>
    <property type="evidence" value="ECO:0007669"/>
    <property type="project" value="InterPro"/>
</dbReference>
<comment type="caution">
    <text evidence="13">The sequence shown here is derived from an EMBL/GenBank/DDBJ whole genome shotgun (WGS) entry which is preliminary data.</text>
</comment>
<evidence type="ECO:0000256" key="8">
    <source>
        <dbReference type="ARBA" id="ARBA00023136"/>
    </source>
</evidence>
<gene>
    <name evidence="13" type="ORF">B0J13DRAFT_461720</name>
</gene>
<dbReference type="Gene3D" id="1.20.120.610">
    <property type="entry name" value="lithium bound rotor ring of v- atpase"/>
    <property type="match status" value="1"/>
</dbReference>
<name>A0A9P9I9B4_9HYPO</name>
<comment type="function">
    <text evidence="9">Proton-conducting pore forming subunit of the V0 complex of vacuolar(H+)-ATPase (V-ATPase), a multisubunit enzyme composed of a peripheral complex (V1) that hydrolyzes ATP and a membrane integral complex (V0) that translocates protons. V-ATPase is responsible for acidifying and maintaining the pH of intracellular compartments.</text>
</comment>
<evidence type="ECO:0000256" key="3">
    <source>
        <dbReference type="ARBA" id="ARBA00022448"/>
    </source>
</evidence>
<dbReference type="CDD" id="cd18176">
    <property type="entry name" value="ATP-synt_Vo_c_ATP6C_rpt2"/>
    <property type="match status" value="1"/>
</dbReference>
<comment type="similarity">
    <text evidence="2 11">Belongs to the V-ATPase proteolipid subunit family.</text>
</comment>
<accession>A0A9P9I9B4</accession>
<dbReference type="PRINTS" id="PR00122">
    <property type="entry name" value="VACATPASE"/>
</dbReference>
<dbReference type="EMBL" id="JAGMUU010000054">
    <property type="protein sequence ID" value="KAH7111692.1"/>
    <property type="molecule type" value="Genomic_DNA"/>
</dbReference>
<evidence type="ECO:0000256" key="6">
    <source>
        <dbReference type="ARBA" id="ARBA00022989"/>
    </source>
</evidence>
<comment type="subcellular location">
    <subcellularLocation>
        <location evidence="1">Membrane</location>
        <topology evidence="1">Multi-pass membrane protein</topology>
    </subcellularLocation>
    <subcellularLocation>
        <location evidence="11">Vacuole membrane</location>
        <topology evidence="11">Multi-pass membrane protein</topology>
    </subcellularLocation>
</comment>
<keyword evidence="3 11" id="KW-0813">Transport</keyword>
<dbReference type="InterPro" id="IPR035921">
    <property type="entry name" value="F/V-ATP_Csub_sf"/>
</dbReference>
<evidence type="ECO:0000256" key="4">
    <source>
        <dbReference type="ARBA" id="ARBA00022692"/>
    </source>
</evidence>
<dbReference type="PANTHER" id="PTHR10263">
    <property type="entry name" value="V-TYPE PROTON ATPASE PROTEOLIPID SUBUNIT"/>
    <property type="match status" value="1"/>
</dbReference>
<dbReference type="InterPro" id="IPR002379">
    <property type="entry name" value="ATPase_proteolipid_c-like_dom"/>
</dbReference>
<comment type="function">
    <text evidence="11">Proton-conducting pore forming of the V0 complex of vacuolar(H+)-ATPase (V-ATPase), a multisubunit enzyme composed of a peripheral complex (V1) that hydrolyzes ATP and a membrane integral complex (V0) that translocates protons. V-ATPase is responsible for acidifying and maintaining the pH of intracellular compartments.</text>
</comment>
<organism evidence="13 14">
    <name type="scientific">Dactylonectria estremocensis</name>
    <dbReference type="NCBI Taxonomy" id="1079267"/>
    <lineage>
        <taxon>Eukaryota</taxon>
        <taxon>Fungi</taxon>
        <taxon>Dikarya</taxon>
        <taxon>Ascomycota</taxon>
        <taxon>Pezizomycotina</taxon>
        <taxon>Sordariomycetes</taxon>
        <taxon>Hypocreomycetidae</taxon>
        <taxon>Hypocreales</taxon>
        <taxon>Nectriaceae</taxon>
        <taxon>Dactylonectria</taxon>
    </lineage>
</organism>
<feature type="transmembrane region" description="Helical" evidence="11">
    <location>
        <begin position="98"/>
        <end position="121"/>
    </location>
</feature>
<evidence type="ECO:0000256" key="10">
    <source>
        <dbReference type="ARBA" id="ARBA00046480"/>
    </source>
</evidence>
<evidence type="ECO:0000256" key="7">
    <source>
        <dbReference type="ARBA" id="ARBA00023065"/>
    </source>
</evidence>
<feature type="domain" description="V-ATPase proteolipid subunit C-like" evidence="12">
    <location>
        <begin position="102"/>
        <end position="158"/>
    </location>
</feature>
<keyword evidence="8 11" id="KW-0472">Membrane</keyword>
<protein>
    <recommendedName>
        <fullName evidence="11">V-type proton ATPase proteolipid subunit</fullName>
    </recommendedName>
</protein>
<comment type="subunit">
    <text evidence="10 11">V-ATPase is a heteromultimeric enzyme composed of a peripheral catalytic V1 complex (components A to H) attached to an integral membrane V0 proton pore complex (components: a, c, c', c'', d, e, f and VOA1). The decameric c-ring forms the proton-conducting pore, and is composed of eight proteolipid subunits c, one subunit c' and one subunit c''.</text>
</comment>
<evidence type="ECO:0000313" key="13">
    <source>
        <dbReference type="EMBL" id="KAH7111692.1"/>
    </source>
</evidence>
<feature type="transmembrane region" description="Helical" evidence="11">
    <location>
        <begin position="133"/>
        <end position="159"/>
    </location>
</feature>
<dbReference type="InterPro" id="IPR000245">
    <property type="entry name" value="ATPase_proteolipid_csu"/>
</dbReference>
<feature type="transmembrane region" description="Helical" evidence="11">
    <location>
        <begin position="55"/>
        <end position="76"/>
    </location>
</feature>
<dbReference type="Pfam" id="PF00137">
    <property type="entry name" value="ATP-synt_C"/>
    <property type="match status" value="2"/>
</dbReference>
<dbReference type="OrthoDB" id="1744869at2759"/>
<evidence type="ECO:0000256" key="5">
    <source>
        <dbReference type="ARBA" id="ARBA00022781"/>
    </source>
</evidence>
<evidence type="ECO:0000256" key="1">
    <source>
        <dbReference type="ARBA" id="ARBA00004141"/>
    </source>
</evidence>
<reference evidence="13" key="1">
    <citation type="journal article" date="2021" name="Nat. Commun.">
        <title>Genetic determinants of endophytism in the Arabidopsis root mycobiome.</title>
        <authorList>
            <person name="Mesny F."/>
            <person name="Miyauchi S."/>
            <person name="Thiergart T."/>
            <person name="Pickel B."/>
            <person name="Atanasova L."/>
            <person name="Karlsson M."/>
            <person name="Huettel B."/>
            <person name="Barry K.W."/>
            <person name="Haridas S."/>
            <person name="Chen C."/>
            <person name="Bauer D."/>
            <person name="Andreopoulos W."/>
            <person name="Pangilinan J."/>
            <person name="LaButti K."/>
            <person name="Riley R."/>
            <person name="Lipzen A."/>
            <person name="Clum A."/>
            <person name="Drula E."/>
            <person name="Henrissat B."/>
            <person name="Kohler A."/>
            <person name="Grigoriev I.V."/>
            <person name="Martin F.M."/>
            <person name="Hacquard S."/>
        </authorList>
    </citation>
    <scope>NUCLEOTIDE SEQUENCE</scope>
    <source>
        <strain evidence="13">MPI-CAGE-AT-0021</strain>
    </source>
</reference>
<keyword evidence="7 11" id="KW-0406">Ion transport</keyword>
<feature type="transmembrane region" description="Helical" evidence="11">
    <location>
        <begin position="12"/>
        <end position="34"/>
    </location>
</feature>
<dbReference type="InterPro" id="IPR011555">
    <property type="entry name" value="ATPase_proteolipid_su_C_euk"/>
</dbReference>
<keyword evidence="14" id="KW-1185">Reference proteome</keyword>
<proteinExistence type="inferred from homology"/>
<evidence type="ECO:0000313" key="14">
    <source>
        <dbReference type="Proteomes" id="UP000717696"/>
    </source>
</evidence>
<dbReference type="SUPFAM" id="SSF81333">
    <property type="entry name" value="F1F0 ATP synthase subunit C"/>
    <property type="match status" value="1"/>
</dbReference>
<keyword evidence="4 11" id="KW-0812">Transmembrane</keyword>
<keyword evidence="5 11" id="KW-0375">Hydrogen ion transport</keyword>
<keyword evidence="11" id="KW-0926">Vacuole</keyword>
<dbReference type="Proteomes" id="UP000717696">
    <property type="component" value="Unassembled WGS sequence"/>
</dbReference>
<sequence>MDESELVPHFAPFISIGGIAAAMVFTISAAYRTIKSDAAITSVSTFRPDLVMKSLIPVVMSGIIAIYSLIIAVLIAKDLKPPSGGQHYSLFTYVLPSIYPYGVAISMTGLAASYYIGIVGDARVRAFTQQSRVFISMVLILIFREVLELYGFLIIALILNTKTKG</sequence>
<dbReference type="GO" id="GO:0033179">
    <property type="term" value="C:proton-transporting V-type ATPase, V0 domain"/>
    <property type="evidence" value="ECO:0007669"/>
    <property type="project" value="InterPro"/>
</dbReference>
<dbReference type="AlphaFoldDB" id="A0A9P9I9B4"/>